<organism evidence="1 2">
    <name type="scientific">Coprococcus eutactus</name>
    <dbReference type="NCBI Taxonomy" id="33043"/>
    <lineage>
        <taxon>Bacteria</taxon>
        <taxon>Bacillati</taxon>
        <taxon>Bacillota</taxon>
        <taxon>Clostridia</taxon>
        <taxon>Lachnospirales</taxon>
        <taxon>Lachnospiraceae</taxon>
        <taxon>Coprococcus</taxon>
    </lineage>
</organism>
<dbReference type="Proteomes" id="UP000660047">
    <property type="component" value="Unassembled WGS sequence"/>
</dbReference>
<dbReference type="SUPFAM" id="SSF52540">
    <property type="entry name" value="P-loop containing nucleoside triphosphate hydrolases"/>
    <property type="match status" value="1"/>
</dbReference>
<evidence type="ECO:0000313" key="2">
    <source>
        <dbReference type="Proteomes" id="UP000660047"/>
    </source>
</evidence>
<reference evidence="1" key="1">
    <citation type="submission" date="2020-06" db="EMBL/GenBank/DDBJ databases">
        <title>Characterization of fructooligosaccharide metabolism and fructooligosaccharide-degrading enzymes in human commensal butyrate producers.</title>
        <authorList>
            <person name="Tanno H."/>
            <person name="Fujii T."/>
            <person name="Hirano K."/>
            <person name="Maeno S."/>
            <person name="Tonozuka T."/>
            <person name="Sakamoto M."/>
            <person name="Ohkuma M."/>
            <person name="Tochio T."/>
            <person name="Endo A."/>
        </authorList>
    </citation>
    <scope>NUCLEOTIDE SEQUENCE</scope>
    <source>
        <strain evidence="1">JCM 31265</strain>
    </source>
</reference>
<dbReference type="EMBL" id="BLYL01000013">
    <property type="protein sequence ID" value="GFO95010.1"/>
    <property type="molecule type" value="Genomic_DNA"/>
</dbReference>
<accession>A0AAI9K3H2</accession>
<name>A0AAI9K3H2_9FIRM</name>
<dbReference type="RefSeq" id="WP_055224378.1">
    <property type="nucleotide sequence ID" value="NZ_BLYL01000013.1"/>
</dbReference>
<evidence type="ECO:0000313" key="1">
    <source>
        <dbReference type="EMBL" id="GFO95010.1"/>
    </source>
</evidence>
<evidence type="ECO:0008006" key="3">
    <source>
        <dbReference type="Google" id="ProtNLM"/>
    </source>
</evidence>
<dbReference type="AlphaFoldDB" id="A0AAI9K3H2"/>
<gene>
    <name evidence="1" type="ORF">COEU31_20560</name>
</gene>
<sequence length="176" mass="20273">MSNVIFMNGVYGVGKTTVANMVQKITCGKIECIDPDIEFNKYIERCPKLILAGFPINRNKWFIYKFRGEIEELPYDKTVIIPMNISNKVCKEELLDYVSEKCNIVHVILTADDTVTEDRILNDKERMKQFSLDNICICDKFLKDNYMDAIRIDTSSKSPEYIARKVIGLIGSKIKL</sequence>
<proteinExistence type="predicted"/>
<protein>
    <recommendedName>
        <fullName evidence="3">Shikimate kinase</fullName>
    </recommendedName>
</protein>
<comment type="caution">
    <text evidence="1">The sequence shown here is derived from an EMBL/GenBank/DDBJ whole genome shotgun (WGS) entry which is preliminary data.</text>
</comment>
<dbReference type="Gene3D" id="3.40.50.300">
    <property type="entry name" value="P-loop containing nucleotide triphosphate hydrolases"/>
    <property type="match status" value="1"/>
</dbReference>
<dbReference type="InterPro" id="IPR027417">
    <property type="entry name" value="P-loop_NTPase"/>
</dbReference>